<dbReference type="Pfam" id="PF06224">
    <property type="entry name" value="AlkZ-like"/>
    <property type="match status" value="1"/>
</dbReference>
<organism evidence="1 2">
    <name type="scientific">Klenkia terrae</name>
    <dbReference type="NCBI Taxonomy" id="1052259"/>
    <lineage>
        <taxon>Bacteria</taxon>
        <taxon>Bacillati</taxon>
        <taxon>Actinomycetota</taxon>
        <taxon>Actinomycetes</taxon>
        <taxon>Geodermatophilales</taxon>
        <taxon>Geodermatophilaceae</taxon>
        <taxon>Klenkia</taxon>
    </lineage>
</organism>
<reference evidence="1 2" key="1">
    <citation type="submission" date="2024-03" db="EMBL/GenBank/DDBJ databases">
        <title>Draft genome sequence of Klenkia terrae.</title>
        <authorList>
            <person name="Duangmal K."/>
            <person name="Chantavorakit T."/>
        </authorList>
    </citation>
    <scope>NUCLEOTIDE SEQUENCE [LARGE SCALE GENOMIC DNA]</scope>
    <source>
        <strain evidence="1 2">JCM 17786</strain>
    </source>
</reference>
<evidence type="ECO:0000313" key="1">
    <source>
        <dbReference type="EMBL" id="MEI4280441.1"/>
    </source>
</evidence>
<sequence length="367" mass="39138">MTTGTTTGTVWTRDDVLAHRVRAHQLDRAAGGTVADTAVLDLGVQDTGPAGAARWALAVRGLTDPADDDLVTAWTLRGAPHTYRRADLAGVAAATAPWSEADAAKRIFDGARPLKAAGIPVRTALEVVAREMRDIARTPTVKGDMSAALRDRLPEPYLRHCRPCDAVHAYEQTFRLAALPAGLVLRPGTSPPVLDPVPGFVPAGQAPDRLDVVRAHLRLAGPTTPKQVAASVDSTVAEVRRRWPADAEPVAVEGEQRWVLAGTVPPDRPRTTRLLAPFDPYLQVRDRELLVPDRPVKELWPVLGRPGAVLVDGEVAGTWRPRTTGGRLALAITPWGPFDRAVVEEQAEAMAAARGLAPGGVSLHPPG</sequence>
<gene>
    <name evidence="1" type="ORF">UXQ13_18355</name>
</gene>
<comment type="caution">
    <text evidence="1">The sequence shown here is derived from an EMBL/GenBank/DDBJ whole genome shotgun (WGS) entry which is preliminary data.</text>
</comment>
<dbReference type="Proteomes" id="UP001373496">
    <property type="component" value="Unassembled WGS sequence"/>
</dbReference>
<protein>
    <submittedName>
        <fullName evidence="1">Crosslink repair DNA glycosylase YcaQ family protein</fullName>
    </submittedName>
</protein>
<accession>A0ABU8EC78</accession>
<dbReference type="RefSeq" id="WP_336392687.1">
    <property type="nucleotide sequence ID" value="NZ_JBAPLV010000023.1"/>
</dbReference>
<proteinExistence type="predicted"/>
<name>A0ABU8EC78_9ACTN</name>
<keyword evidence="2" id="KW-1185">Reference proteome</keyword>
<dbReference type="PANTHER" id="PTHR38479:SF2">
    <property type="entry name" value="WINGED HELIX DNA-BINDING DOMAIN-CONTAINING PROTEIN"/>
    <property type="match status" value="1"/>
</dbReference>
<dbReference type="InterPro" id="IPR009351">
    <property type="entry name" value="AlkZ-like"/>
</dbReference>
<dbReference type="PANTHER" id="PTHR38479">
    <property type="entry name" value="LMO0824 PROTEIN"/>
    <property type="match status" value="1"/>
</dbReference>
<evidence type="ECO:0000313" key="2">
    <source>
        <dbReference type="Proteomes" id="UP001373496"/>
    </source>
</evidence>
<dbReference type="EMBL" id="JBAPLV010000023">
    <property type="protein sequence ID" value="MEI4280441.1"/>
    <property type="molecule type" value="Genomic_DNA"/>
</dbReference>